<organism evidence="2 3">
    <name type="scientific">Phytohabitans rumicis</name>
    <dbReference type="NCBI Taxonomy" id="1076125"/>
    <lineage>
        <taxon>Bacteria</taxon>
        <taxon>Bacillati</taxon>
        <taxon>Actinomycetota</taxon>
        <taxon>Actinomycetes</taxon>
        <taxon>Micromonosporales</taxon>
        <taxon>Micromonosporaceae</taxon>
    </lineage>
</organism>
<protein>
    <recommendedName>
        <fullName evidence="1">Sulfatase-modifying factor enzyme-like domain-containing protein</fullName>
    </recommendedName>
</protein>
<proteinExistence type="predicted"/>
<accession>A0A6V8L306</accession>
<dbReference type="InterPro" id="IPR016187">
    <property type="entry name" value="CTDL_fold"/>
</dbReference>
<dbReference type="InterPro" id="IPR042095">
    <property type="entry name" value="SUMF_sf"/>
</dbReference>
<dbReference type="Gene3D" id="3.90.1580.10">
    <property type="entry name" value="paralog of FGE (formylglycine-generating enzyme)"/>
    <property type="match status" value="1"/>
</dbReference>
<dbReference type="SUPFAM" id="SSF56436">
    <property type="entry name" value="C-type lectin-like"/>
    <property type="match status" value="1"/>
</dbReference>
<evidence type="ECO:0000313" key="2">
    <source>
        <dbReference type="EMBL" id="GFJ89930.1"/>
    </source>
</evidence>
<dbReference type="EMBL" id="BLPG01000001">
    <property type="protein sequence ID" value="GFJ89930.1"/>
    <property type="molecule type" value="Genomic_DNA"/>
</dbReference>
<dbReference type="PANTHER" id="PTHR23150:SF19">
    <property type="entry name" value="FORMYLGLYCINE-GENERATING ENZYME"/>
    <property type="match status" value="1"/>
</dbReference>
<dbReference type="AlphaFoldDB" id="A0A6V8L306"/>
<evidence type="ECO:0000259" key="1">
    <source>
        <dbReference type="Pfam" id="PF03781"/>
    </source>
</evidence>
<dbReference type="InterPro" id="IPR051043">
    <property type="entry name" value="Sulfatase_Mod_Factor_Kinase"/>
</dbReference>
<gene>
    <name evidence="2" type="ORF">Prum_035720</name>
</gene>
<name>A0A6V8L306_9ACTN</name>
<sequence>MANSFYVGLSEQPAQPNISLDWLSQRWQKKVDVHRWCTFDQFLADGGTVLVDGLNDVGIRAMPLEQWMFHWRDVIEEAFESGAGRVVVACRTRDQLIPLRGPRGDRPTAVSMLPLSKQYVVAIATQQDPEAARRLDDAMTADPGLAELYSNPFRLVVYLESGVPGVVTTGAKLFGFHISAAILRERDNLNFHRDLIPATAAARLADIRESGTGDPWPILATIPLIRSLGALAKVLTFPIEPRGRARLTIPRDDADQVLAEALHEIKHPVLDSDRVLDTVRDLHILVEEDSKIRFVHPSLQHLFAASGSGVNEIVTLAQDERGLRRSRTQMSAEAAVPPQTITPPTYVDYRYDEVFHFAAQLRGVELPNRLVDVDPVLAARLYLSTRQEADTQVAANIIATLRSELDRVREHGERSAIIAALGDLGWRLPDPRDDSLRALAVVPAGEWRLGMRSSDDRLRRGSASEFRIIELPSFRASRFPVSNAEFLAFIEDGGYHEKAFWTPEGWEWRMRSRTVEQFVTDWRRRRDVLRRHPKRIVELLRSGRATPAGAAALVRFAGLEDADIAEHARRVQSRRAITPKYWDRAELTNPLQPVVGVSWFEANAFCKWLGSALDAVVRLPSEHEWEAACLYSLDLSDTAEVGRIAGNTRDLAYPATTPIGTFATPRQTELNLPVELLGNVFEWAFDYYAPGDHNRRIVKGGSWRQESWRAHPAYRGRGDVDAQNEDMGFRYVITEGRA</sequence>
<comment type="caution">
    <text evidence="2">The sequence shown here is derived from an EMBL/GenBank/DDBJ whole genome shotgun (WGS) entry which is preliminary data.</text>
</comment>
<reference evidence="2 3" key="1">
    <citation type="submission" date="2020-03" db="EMBL/GenBank/DDBJ databases">
        <title>Whole genome shotgun sequence of Phytohabitans rumicis NBRC 108638.</title>
        <authorList>
            <person name="Komaki H."/>
            <person name="Tamura T."/>
        </authorList>
    </citation>
    <scope>NUCLEOTIDE SEQUENCE [LARGE SCALE GENOMIC DNA]</scope>
    <source>
        <strain evidence="2 3">NBRC 108638</strain>
    </source>
</reference>
<dbReference type="Proteomes" id="UP000482960">
    <property type="component" value="Unassembled WGS sequence"/>
</dbReference>
<dbReference type="PANTHER" id="PTHR23150">
    <property type="entry name" value="SULFATASE MODIFYING FACTOR 1, 2"/>
    <property type="match status" value="1"/>
</dbReference>
<evidence type="ECO:0000313" key="3">
    <source>
        <dbReference type="Proteomes" id="UP000482960"/>
    </source>
</evidence>
<dbReference type="GO" id="GO:0120147">
    <property type="term" value="F:formylglycine-generating oxidase activity"/>
    <property type="evidence" value="ECO:0007669"/>
    <property type="project" value="TreeGrafter"/>
</dbReference>
<dbReference type="InterPro" id="IPR005532">
    <property type="entry name" value="SUMF_dom"/>
</dbReference>
<feature type="domain" description="Sulfatase-modifying factor enzyme-like" evidence="1">
    <location>
        <begin position="439"/>
        <end position="732"/>
    </location>
</feature>
<reference evidence="2 3" key="2">
    <citation type="submission" date="2020-03" db="EMBL/GenBank/DDBJ databases">
        <authorList>
            <person name="Ichikawa N."/>
            <person name="Kimura A."/>
            <person name="Kitahashi Y."/>
            <person name="Uohara A."/>
        </authorList>
    </citation>
    <scope>NUCLEOTIDE SEQUENCE [LARGE SCALE GENOMIC DNA]</scope>
    <source>
        <strain evidence="2 3">NBRC 108638</strain>
    </source>
</reference>
<dbReference type="Pfam" id="PF03781">
    <property type="entry name" value="FGE-sulfatase"/>
    <property type="match status" value="1"/>
</dbReference>
<keyword evidence="3" id="KW-1185">Reference proteome</keyword>